<dbReference type="CDD" id="cd02440">
    <property type="entry name" value="AdoMet_MTases"/>
    <property type="match status" value="1"/>
</dbReference>
<feature type="domain" description="Methyltransferase type 11" evidence="1">
    <location>
        <begin position="55"/>
        <end position="154"/>
    </location>
</feature>
<dbReference type="GO" id="GO:0032259">
    <property type="term" value="P:methylation"/>
    <property type="evidence" value="ECO:0007669"/>
    <property type="project" value="UniProtKB-KW"/>
</dbReference>
<dbReference type="GO" id="GO:0008757">
    <property type="term" value="F:S-adenosylmethionine-dependent methyltransferase activity"/>
    <property type="evidence" value="ECO:0007669"/>
    <property type="project" value="InterPro"/>
</dbReference>
<dbReference type="PANTHER" id="PTHR44942:SF10">
    <property type="entry name" value="METHYLTRANSFERASE TYPE 11 DOMAIN-CONTAINING PROTEIN"/>
    <property type="match status" value="1"/>
</dbReference>
<keyword evidence="2" id="KW-0489">Methyltransferase</keyword>
<organism evidence="2 3">
    <name type="scientific">Lophiostoma macrostomum CBS 122681</name>
    <dbReference type="NCBI Taxonomy" id="1314788"/>
    <lineage>
        <taxon>Eukaryota</taxon>
        <taxon>Fungi</taxon>
        <taxon>Dikarya</taxon>
        <taxon>Ascomycota</taxon>
        <taxon>Pezizomycotina</taxon>
        <taxon>Dothideomycetes</taxon>
        <taxon>Pleosporomycetidae</taxon>
        <taxon>Pleosporales</taxon>
        <taxon>Lophiostomataceae</taxon>
        <taxon>Lophiostoma</taxon>
    </lineage>
</organism>
<gene>
    <name evidence="2" type="ORF">K491DRAFT_692123</name>
</gene>
<keyword evidence="2" id="KW-0808">Transferase</keyword>
<dbReference type="OrthoDB" id="10027013at2759"/>
<dbReference type="InterPro" id="IPR013216">
    <property type="entry name" value="Methyltransf_11"/>
</dbReference>
<evidence type="ECO:0000313" key="2">
    <source>
        <dbReference type="EMBL" id="KAF2656274.1"/>
    </source>
</evidence>
<protein>
    <submittedName>
        <fullName evidence="2">S-adenosyl-L-methionine-dependent methyltransferase</fullName>
    </submittedName>
</protein>
<keyword evidence="3" id="KW-1185">Reference proteome</keyword>
<dbReference type="InterPro" id="IPR051052">
    <property type="entry name" value="Diverse_substrate_MTase"/>
</dbReference>
<sequence length="312" mass="34670">MAQSEPQHQVEKTFRAYNEDQAEMYAQSRLNYSPEVYKTILDHHKATGGQMNTLIDIGCGPGLATRPLAPHFTKAFGLDPSEGMIAKARSLSTESDTNIHFEVSTAEELGSNLSPRIEDASVDLITAANAAHWFNLPPFWRAAARVLKPGGTVALWTSGGALVHPEMPNADAIQKLFDWQYIEYVKPYLTPGNIIAREAYVNLPLPWTISDPVKDFEESAFVRRDWGAGEQFQTGVPEEGVTLDTFEKITGTGSAITRWRQDHPDLVGTEKDVLRVIRREIERLLHEAGVEKGKERVKGAMQGAVLLFKKKA</sequence>
<reference evidence="2" key="1">
    <citation type="journal article" date="2020" name="Stud. Mycol.">
        <title>101 Dothideomycetes genomes: a test case for predicting lifestyles and emergence of pathogens.</title>
        <authorList>
            <person name="Haridas S."/>
            <person name="Albert R."/>
            <person name="Binder M."/>
            <person name="Bloem J."/>
            <person name="Labutti K."/>
            <person name="Salamov A."/>
            <person name="Andreopoulos B."/>
            <person name="Baker S."/>
            <person name="Barry K."/>
            <person name="Bills G."/>
            <person name="Bluhm B."/>
            <person name="Cannon C."/>
            <person name="Castanera R."/>
            <person name="Culley D."/>
            <person name="Daum C."/>
            <person name="Ezra D."/>
            <person name="Gonzalez J."/>
            <person name="Henrissat B."/>
            <person name="Kuo A."/>
            <person name="Liang C."/>
            <person name="Lipzen A."/>
            <person name="Lutzoni F."/>
            <person name="Magnuson J."/>
            <person name="Mondo S."/>
            <person name="Nolan M."/>
            <person name="Ohm R."/>
            <person name="Pangilinan J."/>
            <person name="Park H.-J."/>
            <person name="Ramirez L."/>
            <person name="Alfaro M."/>
            <person name="Sun H."/>
            <person name="Tritt A."/>
            <person name="Yoshinaga Y."/>
            <person name="Zwiers L.-H."/>
            <person name="Turgeon B."/>
            <person name="Goodwin S."/>
            <person name="Spatafora J."/>
            <person name="Crous P."/>
            <person name="Grigoriev I."/>
        </authorList>
    </citation>
    <scope>NUCLEOTIDE SEQUENCE</scope>
    <source>
        <strain evidence="2">CBS 122681</strain>
    </source>
</reference>
<dbReference type="AlphaFoldDB" id="A0A6A6TCE7"/>
<dbReference type="EMBL" id="MU004338">
    <property type="protein sequence ID" value="KAF2656274.1"/>
    <property type="molecule type" value="Genomic_DNA"/>
</dbReference>
<dbReference type="PANTHER" id="PTHR44942">
    <property type="entry name" value="METHYLTRANSF_11 DOMAIN-CONTAINING PROTEIN"/>
    <property type="match status" value="1"/>
</dbReference>
<dbReference type="SUPFAM" id="SSF53335">
    <property type="entry name" value="S-adenosyl-L-methionine-dependent methyltransferases"/>
    <property type="match status" value="1"/>
</dbReference>
<dbReference type="InterPro" id="IPR029063">
    <property type="entry name" value="SAM-dependent_MTases_sf"/>
</dbReference>
<evidence type="ECO:0000313" key="3">
    <source>
        <dbReference type="Proteomes" id="UP000799324"/>
    </source>
</evidence>
<dbReference type="Pfam" id="PF08241">
    <property type="entry name" value="Methyltransf_11"/>
    <property type="match status" value="1"/>
</dbReference>
<dbReference type="Gene3D" id="3.40.50.150">
    <property type="entry name" value="Vaccinia Virus protein VP39"/>
    <property type="match status" value="1"/>
</dbReference>
<accession>A0A6A6TCE7</accession>
<proteinExistence type="predicted"/>
<dbReference type="Proteomes" id="UP000799324">
    <property type="component" value="Unassembled WGS sequence"/>
</dbReference>
<name>A0A6A6TCE7_9PLEO</name>
<evidence type="ECO:0000259" key="1">
    <source>
        <dbReference type="Pfam" id="PF08241"/>
    </source>
</evidence>